<proteinExistence type="predicted"/>
<reference evidence="2" key="1">
    <citation type="submission" date="2020-05" db="EMBL/GenBank/DDBJ databases">
        <title>Frigoriglobus tundricola gen. nov., sp. nov., a psychrotolerant cellulolytic planctomycete of the family Gemmataceae with two divergent copies of 16S rRNA gene.</title>
        <authorList>
            <person name="Kulichevskaya I.S."/>
            <person name="Ivanova A.A."/>
            <person name="Naumoff D.G."/>
            <person name="Beletsky A.V."/>
            <person name="Rijpstra W.I.C."/>
            <person name="Sinninghe Damste J.S."/>
            <person name="Mardanov A.V."/>
            <person name="Ravin N.V."/>
            <person name="Dedysh S.N."/>
        </authorList>
    </citation>
    <scope>NUCLEOTIDE SEQUENCE [LARGE SCALE GENOMIC DNA]</scope>
    <source>
        <strain evidence="2">PL17</strain>
    </source>
</reference>
<dbReference type="KEGG" id="ftj:FTUN_7227"/>
<dbReference type="Proteomes" id="UP000503447">
    <property type="component" value="Chromosome"/>
</dbReference>
<gene>
    <name evidence="1" type="ORF">FTUN_7227</name>
</gene>
<name>A0A6M5Z269_9BACT</name>
<dbReference type="AlphaFoldDB" id="A0A6M5Z269"/>
<protein>
    <submittedName>
        <fullName evidence="1">Uncharacterized protein</fullName>
    </submittedName>
</protein>
<dbReference type="EMBL" id="CP053452">
    <property type="protein sequence ID" value="QJW99613.1"/>
    <property type="molecule type" value="Genomic_DNA"/>
</dbReference>
<keyword evidence="2" id="KW-1185">Reference proteome</keyword>
<evidence type="ECO:0000313" key="1">
    <source>
        <dbReference type="EMBL" id="QJW99613.1"/>
    </source>
</evidence>
<evidence type="ECO:0000313" key="2">
    <source>
        <dbReference type="Proteomes" id="UP000503447"/>
    </source>
</evidence>
<accession>A0A6M5Z269</accession>
<sequence length="54" mass="6134">MGKPRERRWITRSVLRSGSRRVENAFDYVDVMKENAGRETANTRQPGAVGVRDG</sequence>
<organism evidence="1 2">
    <name type="scientific">Frigoriglobus tundricola</name>
    <dbReference type="NCBI Taxonomy" id="2774151"/>
    <lineage>
        <taxon>Bacteria</taxon>
        <taxon>Pseudomonadati</taxon>
        <taxon>Planctomycetota</taxon>
        <taxon>Planctomycetia</taxon>
        <taxon>Gemmatales</taxon>
        <taxon>Gemmataceae</taxon>
        <taxon>Frigoriglobus</taxon>
    </lineage>
</organism>